<evidence type="ECO:0000313" key="5">
    <source>
        <dbReference type="EMBL" id="QKJ28774.1"/>
    </source>
</evidence>
<reference evidence="5 6" key="1">
    <citation type="submission" date="2020-05" db="EMBL/GenBank/DDBJ databases">
        <title>Mucilaginibacter mali sp. nov.</title>
        <authorList>
            <person name="Kim H.S."/>
            <person name="Lee K.C."/>
            <person name="Suh M.K."/>
            <person name="Kim J.-S."/>
            <person name="Han K.-I."/>
            <person name="Eom M.K."/>
            <person name="Shin Y.K."/>
            <person name="Lee J.-S."/>
        </authorList>
    </citation>
    <scope>NUCLEOTIDE SEQUENCE [LARGE SCALE GENOMIC DNA]</scope>
    <source>
        <strain evidence="5 6">G2-14</strain>
    </source>
</reference>
<feature type="chain" id="PRO_5028916556" evidence="3">
    <location>
        <begin position="24"/>
        <end position="511"/>
    </location>
</feature>
<dbReference type="RefSeq" id="WP_173413473.1">
    <property type="nucleotide sequence ID" value="NZ_CP054139.1"/>
</dbReference>
<dbReference type="InterPro" id="IPR017850">
    <property type="entry name" value="Alkaline_phosphatase_core_sf"/>
</dbReference>
<name>A0A7D4TM27_9SPHI</name>
<dbReference type="Pfam" id="PF00884">
    <property type="entry name" value="Sulfatase"/>
    <property type="match status" value="1"/>
</dbReference>
<dbReference type="AlphaFoldDB" id="A0A7D4TM27"/>
<dbReference type="GO" id="GO:0016787">
    <property type="term" value="F:hydrolase activity"/>
    <property type="evidence" value="ECO:0007669"/>
    <property type="project" value="UniProtKB-KW"/>
</dbReference>
<dbReference type="Proteomes" id="UP000505355">
    <property type="component" value="Chromosome"/>
</dbReference>
<dbReference type="PANTHER" id="PTHR43751">
    <property type="entry name" value="SULFATASE"/>
    <property type="match status" value="1"/>
</dbReference>
<accession>A0A7D4TM27</accession>
<evidence type="ECO:0000256" key="3">
    <source>
        <dbReference type="SAM" id="SignalP"/>
    </source>
</evidence>
<feature type="domain" description="Sulfatase N-terminal" evidence="4">
    <location>
        <begin position="28"/>
        <end position="399"/>
    </location>
</feature>
<protein>
    <submittedName>
        <fullName evidence="5">Arylsulfatase</fullName>
    </submittedName>
</protein>
<dbReference type="PROSITE" id="PS00149">
    <property type="entry name" value="SULFATASE_2"/>
    <property type="match status" value="1"/>
</dbReference>
<dbReference type="KEGG" id="mmab:HQ865_03035"/>
<keyword evidence="2" id="KW-0378">Hydrolase</keyword>
<dbReference type="CDD" id="cd16143">
    <property type="entry name" value="ARS_like"/>
    <property type="match status" value="1"/>
</dbReference>
<dbReference type="PANTHER" id="PTHR43751:SF6">
    <property type="entry name" value="N-ACETYLGALACTOSAMINE-6-O-SULFATASE"/>
    <property type="match status" value="1"/>
</dbReference>
<evidence type="ECO:0000259" key="4">
    <source>
        <dbReference type="Pfam" id="PF00884"/>
    </source>
</evidence>
<dbReference type="Gene3D" id="3.30.1120.10">
    <property type="match status" value="1"/>
</dbReference>
<dbReference type="SUPFAM" id="SSF53649">
    <property type="entry name" value="Alkaline phosphatase-like"/>
    <property type="match status" value="1"/>
</dbReference>
<comment type="similarity">
    <text evidence="1">Belongs to the sulfatase family.</text>
</comment>
<organism evidence="5 6">
    <name type="scientific">Mucilaginibacter mali</name>
    <dbReference type="NCBI Taxonomy" id="2740462"/>
    <lineage>
        <taxon>Bacteria</taxon>
        <taxon>Pseudomonadati</taxon>
        <taxon>Bacteroidota</taxon>
        <taxon>Sphingobacteriia</taxon>
        <taxon>Sphingobacteriales</taxon>
        <taxon>Sphingobacteriaceae</taxon>
        <taxon>Mucilaginibacter</taxon>
    </lineage>
</organism>
<dbReference type="EMBL" id="CP054139">
    <property type="protein sequence ID" value="QKJ28774.1"/>
    <property type="molecule type" value="Genomic_DNA"/>
</dbReference>
<proteinExistence type="inferred from homology"/>
<feature type="signal peptide" evidence="3">
    <location>
        <begin position="1"/>
        <end position="23"/>
    </location>
</feature>
<dbReference type="InterPro" id="IPR024607">
    <property type="entry name" value="Sulfatase_CS"/>
</dbReference>
<evidence type="ECO:0000256" key="2">
    <source>
        <dbReference type="ARBA" id="ARBA00022801"/>
    </source>
</evidence>
<evidence type="ECO:0000313" key="6">
    <source>
        <dbReference type="Proteomes" id="UP000505355"/>
    </source>
</evidence>
<dbReference type="InterPro" id="IPR000917">
    <property type="entry name" value="Sulfatase_N"/>
</dbReference>
<keyword evidence="6" id="KW-1185">Reference proteome</keyword>
<sequence length="511" mass="55896">MKRIFFQSLLICFFICADRQVMAQQGKPNVIVIYTDDVGYGDLSCYGAAQIKTPNIDAIAANGLRFINAYASSATCTPSRYSMLSGEYAWRKKGTGIAPGDAALLIDPAKPTLASVFKDAGYHTGVIGKWHLGLGAPGVGPYWNGTIKPGPIELGFNTSYIMPATLDRVPCVYIDGYHIVNLDPTDPITVNYKQPVGNWPTGRDHPELLKMKPSHEHDQTIVNGVSRIGYQTGGKSALWVDEDISTVLAGKAVQFIEENKRKSFFLYFATHNIHVPRVVNKRFAGKSGMGPRGDAILELDWMTGQVTQTLKRLNLTQNTIVIFSSDNGPVIDDGYIDDAVEKLNGHTPAGALRGGKYSAFDGGTRVPMIVSWPGHIAKGTSAAPFSQVDMMASFAQLMGKPFTGGKYMDSENAMDVLLGKNTQGRNYVIQQSVNNTLSIIKGDWKYIEPSNGPAINKYTNTELGNNPKPQLYNLKTDINERKNLADANPEKLNELRDLLNRVRGDAKIAVN</sequence>
<dbReference type="Gene3D" id="3.40.720.10">
    <property type="entry name" value="Alkaline Phosphatase, subunit A"/>
    <property type="match status" value="1"/>
</dbReference>
<evidence type="ECO:0000256" key="1">
    <source>
        <dbReference type="ARBA" id="ARBA00008779"/>
    </source>
</evidence>
<gene>
    <name evidence="5" type="ORF">HQ865_03035</name>
</gene>
<keyword evidence="3" id="KW-0732">Signal</keyword>
<dbReference type="InterPro" id="IPR052701">
    <property type="entry name" value="GAG_Ulvan_Degrading_Sulfatases"/>
</dbReference>